<organism evidence="7 8">
    <name type="scientific">Mikania micrantha</name>
    <name type="common">bitter vine</name>
    <dbReference type="NCBI Taxonomy" id="192012"/>
    <lineage>
        <taxon>Eukaryota</taxon>
        <taxon>Viridiplantae</taxon>
        <taxon>Streptophyta</taxon>
        <taxon>Embryophyta</taxon>
        <taxon>Tracheophyta</taxon>
        <taxon>Spermatophyta</taxon>
        <taxon>Magnoliopsida</taxon>
        <taxon>eudicotyledons</taxon>
        <taxon>Gunneridae</taxon>
        <taxon>Pentapetalae</taxon>
        <taxon>asterids</taxon>
        <taxon>campanulids</taxon>
        <taxon>Asterales</taxon>
        <taxon>Asteraceae</taxon>
        <taxon>Asteroideae</taxon>
        <taxon>Heliantheae alliance</taxon>
        <taxon>Eupatorieae</taxon>
        <taxon>Mikania</taxon>
    </lineage>
</organism>
<reference evidence="7 8" key="1">
    <citation type="submission" date="2019-05" db="EMBL/GenBank/DDBJ databases">
        <title>Mikania micrantha, genome provides insights into the molecular mechanism of rapid growth.</title>
        <authorList>
            <person name="Liu B."/>
        </authorList>
    </citation>
    <scope>NUCLEOTIDE SEQUENCE [LARGE SCALE GENOMIC DNA]</scope>
    <source>
        <strain evidence="7">NLD-2019</strain>
        <tissue evidence="7">Leaf</tissue>
    </source>
</reference>
<dbReference type="PANTHER" id="PTHR31973">
    <property type="entry name" value="POLYPROTEIN, PUTATIVE-RELATED"/>
    <property type="match status" value="1"/>
</dbReference>
<keyword evidence="2 4" id="KW-0863">Zinc-finger</keyword>
<keyword evidence="1" id="KW-0479">Metal-binding</keyword>
<gene>
    <name evidence="7" type="ORF">E3N88_44369</name>
</gene>
<dbReference type="InterPro" id="IPR058594">
    <property type="entry name" value="PB1-like_dom_pln"/>
</dbReference>
<dbReference type="InterPro" id="IPR006564">
    <property type="entry name" value="Znf_PMZ"/>
</dbReference>
<feature type="compositionally biased region" description="Basic and acidic residues" evidence="5">
    <location>
        <begin position="361"/>
        <end position="374"/>
    </location>
</feature>
<dbReference type="EMBL" id="SZYD01001736">
    <property type="protein sequence ID" value="KAD0371268.1"/>
    <property type="molecule type" value="Genomic_DNA"/>
</dbReference>
<feature type="domain" description="SWIM-type" evidence="6">
    <location>
        <begin position="735"/>
        <end position="769"/>
    </location>
</feature>
<keyword evidence="3" id="KW-0862">Zinc</keyword>
<protein>
    <recommendedName>
        <fullName evidence="6">SWIM-type domain-containing protein</fullName>
    </recommendedName>
</protein>
<keyword evidence="8" id="KW-1185">Reference proteome</keyword>
<evidence type="ECO:0000256" key="4">
    <source>
        <dbReference type="PROSITE-ProRule" id="PRU00325"/>
    </source>
</evidence>
<dbReference type="InterPro" id="IPR007527">
    <property type="entry name" value="Znf_SWIM"/>
</dbReference>
<name>A0A5N6LC71_9ASTR</name>
<comment type="caution">
    <text evidence="7">The sequence shown here is derived from an EMBL/GenBank/DDBJ whole genome shotgun (WGS) entry which is preliminary data.</text>
</comment>
<dbReference type="AlphaFoldDB" id="A0A5N6LC71"/>
<dbReference type="PANTHER" id="PTHR31973:SF190">
    <property type="entry name" value="MULE TRANSPOSASE DOMAIN-CONTAINING PROTEIN"/>
    <property type="match status" value="1"/>
</dbReference>
<dbReference type="SMART" id="SM00575">
    <property type="entry name" value="ZnF_PMZ"/>
    <property type="match status" value="1"/>
</dbReference>
<evidence type="ECO:0000256" key="2">
    <source>
        <dbReference type="ARBA" id="ARBA00022771"/>
    </source>
</evidence>
<feature type="region of interest" description="Disordered" evidence="5">
    <location>
        <begin position="357"/>
        <end position="385"/>
    </location>
</feature>
<accession>A0A5N6LC71</accession>
<proteinExistence type="predicted"/>
<evidence type="ECO:0000256" key="5">
    <source>
        <dbReference type="SAM" id="MobiDB-lite"/>
    </source>
</evidence>
<sequence length="870" mass="99782">MTQSDMEEIYALYPTLFSVKLQHGGNFTKFPEKKYVDGKAAIVNLFDSERMSVHELDCVMFELGYSLGTERYYHYRLRDGDLDFGLLALGSDYDIIGFCKHMAKHKLMHVYTELNETTVHTYRCSLINCRIEELSDEAFDIINQSKKQGKRLLLDWNDKGDDTNGEEDNIADEEVGDDTIADEEIGDDNIGDDEIGDDNIADEEVGDGDDTDFDLNCKPPGQSDSDFKGEDTMHDEFEVDMKDFKMNIDEGADEQQQNDPIDYKDMGAIDNDQWDSGEDSDVNETSVRKNMLNYVRKQNETSSNFHLGQCFGNKEEVKELIKLHSVETRRQLRIVKDDHTRVRAVCWGDLPNVEVGTNYAKGDKSKGPKDKEQVGKSVGGRGKRKEPEKYQCPWVLLVSKQRDCETWMIKTLVAENKYLPSRSIRHCTYQFLANQLMDQIEENPKIPVWAVQEKFQRKYEVNVSRMKAFRARTSALQKLNGDYYTQYGILRDYLDELVRATPGTTVKLQVEPCTDPSHETRKFKRVYVCLGSLKKGFKAMGRDLLGLDGAFMKGPYPGQGIIPAISKVFPCAEHRYCLRHIHENMKLQFKGKAYKDLLYKIATETTVIKFERYMNELKAFNTDAHLWLSKIPPKHWARSHFSGRAKSDVLLNNMCEVVNSKLVDGRDKPIITMLEYIREYMMRRIVNVLKVIEKSDGLLTPTATKMFEAIKKEATKYTVIWNGEDHYQVSGPGGDQVVVDMQRQTCVCRKWEITGMPCRHVVAVIWNKAANGQQVGLPETFVDPIYSLDRWKQVYNFKFYPINGRSMCIKSRCPTTLVPPTHHKPVGRPKKTGRKSVVELEDVVKGGRLSKHGLKYACSKCKKKGHNSRS</sequence>
<dbReference type="Pfam" id="PF26130">
    <property type="entry name" value="PB1-like"/>
    <property type="match status" value="1"/>
</dbReference>
<evidence type="ECO:0000256" key="1">
    <source>
        <dbReference type="ARBA" id="ARBA00022723"/>
    </source>
</evidence>
<evidence type="ECO:0000259" key="6">
    <source>
        <dbReference type="PROSITE" id="PS50966"/>
    </source>
</evidence>
<dbReference type="Proteomes" id="UP000326396">
    <property type="component" value="Unassembled WGS sequence"/>
</dbReference>
<dbReference type="GO" id="GO:0008270">
    <property type="term" value="F:zinc ion binding"/>
    <property type="evidence" value="ECO:0007669"/>
    <property type="project" value="UniProtKB-KW"/>
</dbReference>
<feature type="compositionally biased region" description="Acidic residues" evidence="5">
    <location>
        <begin position="163"/>
        <end position="213"/>
    </location>
</feature>
<dbReference type="OrthoDB" id="1535848at2759"/>
<evidence type="ECO:0000313" key="8">
    <source>
        <dbReference type="Proteomes" id="UP000326396"/>
    </source>
</evidence>
<feature type="region of interest" description="Disordered" evidence="5">
    <location>
        <begin position="157"/>
        <end position="230"/>
    </location>
</feature>
<evidence type="ECO:0000313" key="7">
    <source>
        <dbReference type="EMBL" id="KAD0371268.1"/>
    </source>
</evidence>
<dbReference type="Pfam" id="PF04434">
    <property type="entry name" value="SWIM"/>
    <property type="match status" value="1"/>
</dbReference>
<dbReference type="PROSITE" id="PS50966">
    <property type="entry name" value="ZF_SWIM"/>
    <property type="match status" value="1"/>
</dbReference>
<evidence type="ECO:0000256" key="3">
    <source>
        <dbReference type="ARBA" id="ARBA00022833"/>
    </source>
</evidence>